<protein>
    <submittedName>
        <fullName evidence="3">MBL fold metallo-hydrolase</fullName>
    </submittedName>
</protein>
<organism evidence="3 4">
    <name type="scientific">Actinomyces israelii</name>
    <dbReference type="NCBI Taxonomy" id="1659"/>
    <lineage>
        <taxon>Bacteria</taxon>
        <taxon>Bacillati</taxon>
        <taxon>Actinomycetota</taxon>
        <taxon>Actinomycetes</taxon>
        <taxon>Actinomycetales</taxon>
        <taxon>Actinomycetaceae</taxon>
        <taxon>Actinomyces</taxon>
    </lineage>
</organism>
<keyword evidence="1" id="KW-0255">Endonuclease</keyword>
<evidence type="ECO:0000259" key="2">
    <source>
        <dbReference type="Pfam" id="PF00753"/>
    </source>
</evidence>
<gene>
    <name evidence="3" type="ORF">OHJ16_10165</name>
</gene>
<keyword evidence="1" id="KW-0378">Hydrolase</keyword>
<dbReference type="PANTHER" id="PTHR46018">
    <property type="entry name" value="ZINC PHOSPHODIESTERASE ELAC PROTEIN 1"/>
    <property type="match status" value="1"/>
</dbReference>
<dbReference type="EMBL" id="JAPTMY010000021">
    <property type="protein sequence ID" value="MCZ0858406.1"/>
    <property type="molecule type" value="Genomic_DNA"/>
</dbReference>
<dbReference type="Pfam" id="PF00753">
    <property type="entry name" value="Lactamase_B"/>
    <property type="match status" value="1"/>
</dbReference>
<keyword evidence="4" id="KW-1185">Reference proteome</keyword>
<feature type="domain" description="Metallo-beta-lactamase" evidence="2">
    <location>
        <begin position="3"/>
        <end position="78"/>
    </location>
</feature>
<dbReference type="PANTHER" id="PTHR46018:SF2">
    <property type="entry name" value="ZINC PHOSPHODIESTERASE ELAC PROTEIN 1"/>
    <property type="match status" value="1"/>
</dbReference>
<keyword evidence="1" id="KW-0540">Nuclease</keyword>
<evidence type="ECO:0000256" key="1">
    <source>
        <dbReference type="ARBA" id="ARBA00022759"/>
    </source>
</evidence>
<name>A0ABT4IA49_9ACTO</name>
<dbReference type="RefSeq" id="WP_268917802.1">
    <property type="nucleotide sequence ID" value="NZ_JAPTMY010000021.1"/>
</dbReference>
<accession>A0ABT4IA49</accession>
<dbReference type="SUPFAM" id="SSF56281">
    <property type="entry name" value="Metallo-hydrolase/oxidoreductase"/>
    <property type="match status" value="1"/>
</dbReference>
<sequence>MTLAGVPARRIRIICLTHLHGDHCLGLPGVLQRLSLDRAPHPVTLVHPASGQEYVDRLRAASIYHDELDLRPLPVEVGSEPAEVLRAPGLILSAAALDHRVDAIGYRVQDPPGRVFDPGALAERGITGSLVGRLQREGRLETDGAVTRLEDVTRERIPASFALVQDTRPCEGARRLADGVDLLVMEATYLSDLADKAREYGHSTALEAGRLAAAAGASRLALTHFSSRYRSTEAHAAEAGRAHGDVVALADLDRVRIR</sequence>
<evidence type="ECO:0000313" key="3">
    <source>
        <dbReference type="EMBL" id="MCZ0858406.1"/>
    </source>
</evidence>
<dbReference type="InterPro" id="IPR001279">
    <property type="entry name" value="Metallo-B-lactamas"/>
</dbReference>
<comment type="caution">
    <text evidence="3">The sequence shown here is derived from an EMBL/GenBank/DDBJ whole genome shotgun (WGS) entry which is preliminary data.</text>
</comment>
<evidence type="ECO:0000313" key="4">
    <source>
        <dbReference type="Proteomes" id="UP001072034"/>
    </source>
</evidence>
<proteinExistence type="predicted"/>
<dbReference type="InterPro" id="IPR036866">
    <property type="entry name" value="RibonucZ/Hydroxyglut_hydro"/>
</dbReference>
<dbReference type="Proteomes" id="UP001072034">
    <property type="component" value="Unassembled WGS sequence"/>
</dbReference>
<dbReference type="Gene3D" id="3.60.15.10">
    <property type="entry name" value="Ribonuclease Z/Hydroxyacylglutathione hydrolase-like"/>
    <property type="match status" value="1"/>
</dbReference>
<reference evidence="3" key="1">
    <citation type="submission" date="2022-10" db="EMBL/GenBank/DDBJ databases">
        <title>Genome sequence of Actinomyces israelii ATCC 10048.</title>
        <authorList>
            <person name="Watt R.M."/>
            <person name="Tong W.M."/>
        </authorList>
    </citation>
    <scope>NUCLEOTIDE SEQUENCE</scope>
    <source>
        <strain evidence="3">ATCC 10048</strain>
    </source>
</reference>